<comment type="caution">
    <text evidence="2">The sequence shown here is derived from an EMBL/GenBank/DDBJ whole genome shotgun (WGS) entry which is preliminary data.</text>
</comment>
<gene>
    <name evidence="2" type="ORF">BDV95DRAFT_599117</name>
</gene>
<evidence type="ECO:0000313" key="2">
    <source>
        <dbReference type="EMBL" id="KAF2866088.1"/>
    </source>
</evidence>
<proteinExistence type="predicted"/>
<accession>A0A7C8HZC3</accession>
<feature type="compositionally biased region" description="Basic and acidic residues" evidence="1">
    <location>
        <begin position="62"/>
        <end position="80"/>
    </location>
</feature>
<feature type="region of interest" description="Disordered" evidence="1">
    <location>
        <begin position="51"/>
        <end position="83"/>
    </location>
</feature>
<feature type="region of interest" description="Disordered" evidence="1">
    <location>
        <begin position="177"/>
        <end position="235"/>
    </location>
</feature>
<keyword evidence="3" id="KW-1185">Reference proteome</keyword>
<feature type="region of interest" description="Disordered" evidence="1">
    <location>
        <begin position="275"/>
        <end position="325"/>
    </location>
</feature>
<feature type="compositionally biased region" description="Polar residues" evidence="1">
    <location>
        <begin position="7"/>
        <end position="23"/>
    </location>
</feature>
<organism evidence="2 3">
    <name type="scientific">Massariosphaeria phaeospora</name>
    <dbReference type="NCBI Taxonomy" id="100035"/>
    <lineage>
        <taxon>Eukaryota</taxon>
        <taxon>Fungi</taxon>
        <taxon>Dikarya</taxon>
        <taxon>Ascomycota</taxon>
        <taxon>Pezizomycotina</taxon>
        <taxon>Dothideomycetes</taxon>
        <taxon>Pleosporomycetidae</taxon>
        <taxon>Pleosporales</taxon>
        <taxon>Pleosporales incertae sedis</taxon>
        <taxon>Massariosphaeria</taxon>
    </lineage>
</organism>
<reference evidence="2 3" key="1">
    <citation type="submission" date="2020-01" db="EMBL/GenBank/DDBJ databases">
        <authorList>
            <consortium name="DOE Joint Genome Institute"/>
            <person name="Haridas S."/>
            <person name="Albert R."/>
            <person name="Binder M."/>
            <person name="Bloem J."/>
            <person name="Labutti K."/>
            <person name="Salamov A."/>
            <person name="Andreopoulos B."/>
            <person name="Baker S.E."/>
            <person name="Barry K."/>
            <person name="Bills G."/>
            <person name="Bluhm B.H."/>
            <person name="Cannon C."/>
            <person name="Castanera R."/>
            <person name="Culley D.E."/>
            <person name="Daum C."/>
            <person name="Ezra D."/>
            <person name="Gonzalez J.B."/>
            <person name="Henrissat B."/>
            <person name="Kuo A."/>
            <person name="Liang C."/>
            <person name="Lipzen A."/>
            <person name="Lutzoni F."/>
            <person name="Magnuson J."/>
            <person name="Mondo S."/>
            <person name="Nolan M."/>
            <person name="Ohm R."/>
            <person name="Pangilinan J."/>
            <person name="Park H.-J.H."/>
            <person name="Ramirez L."/>
            <person name="Alfaro M."/>
            <person name="Sun H."/>
            <person name="Tritt A."/>
            <person name="Yoshinaga Y."/>
            <person name="Zwiers L.-H.L."/>
            <person name="Turgeon B.G."/>
            <person name="Goodwin S.B."/>
            <person name="Spatafora J.W."/>
            <person name="Crous P.W."/>
            <person name="Grigoriev I.V."/>
        </authorList>
    </citation>
    <scope>NUCLEOTIDE SEQUENCE [LARGE SCALE GENOMIC DNA]</scope>
    <source>
        <strain evidence="2 3">CBS 611.86</strain>
    </source>
</reference>
<name>A0A7C8HZC3_9PLEO</name>
<protein>
    <submittedName>
        <fullName evidence="2">Uncharacterized protein</fullName>
    </submittedName>
</protein>
<feature type="compositionally biased region" description="Polar residues" evidence="1">
    <location>
        <begin position="302"/>
        <end position="316"/>
    </location>
</feature>
<dbReference type="EMBL" id="JAADJZ010000029">
    <property type="protein sequence ID" value="KAF2866088.1"/>
    <property type="molecule type" value="Genomic_DNA"/>
</dbReference>
<evidence type="ECO:0000256" key="1">
    <source>
        <dbReference type="SAM" id="MobiDB-lite"/>
    </source>
</evidence>
<evidence type="ECO:0000313" key="3">
    <source>
        <dbReference type="Proteomes" id="UP000481861"/>
    </source>
</evidence>
<feature type="region of interest" description="Disordered" evidence="1">
    <location>
        <begin position="1"/>
        <end position="23"/>
    </location>
</feature>
<dbReference type="Proteomes" id="UP000481861">
    <property type="component" value="Unassembled WGS sequence"/>
</dbReference>
<dbReference type="AlphaFoldDB" id="A0A7C8HZC3"/>
<sequence>MGPHPTNPTVVVQPDRNNGLTTQETVPQEKFLLRLAGRRANTRAVSWGNVDGLRKAHKQKKQSKESESLHRQRKEYDLKDGTAPYGLRYPSDPVIADAGAGTEKPQKPLMCRPELGALTGGGGLCEKHSRALCVQLLFWRVGEASRTWTLVGAGRTTQCTLGQPEMEQRWHLFAASTSDDDVGPKMHANQGKLGTRTPPHGGGRCGEPEPEPTKLARTPSFGGLSTSSASDRHPEGVLPCARQFTSRSDAWTTSRGQRFTCTDLPLARLRSLRANGAQVANKGNPPRNPATATRGERRPRITSATARTGFSASFGSLQPDRLLRK</sequence>